<evidence type="ECO:0000313" key="3">
    <source>
        <dbReference type="Proteomes" id="UP000276133"/>
    </source>
</evidence>
<keyword evidence="1" id="KW-1133">Transmembrane helix</keyword>
<gene>
    <name evidence="2" type="ORF">BpHYR1_024885</name>
</gene>
<sequence length="83" mass="10238">MNLCRLDHLKVADKELLHHRIRNILTLSHLLDGVHQKLLQNFDLYYLFKFETVFSSDFYLKKIYCYIFLLFLTYVFENKRLYT</sequence>
<proteinExistence type="predicted"/>
<dbReference type="AlphaFoldDB" id="A0A3M7PFZ9"/>
<accession>A0A3M7PFZ9</accession>
<dbReference type="EMBL" id="REGN01011015">
    <property type="protein sequence ID" value="RMZ98046.1"/>
    <property type="molecule type" value="Genomic_DNA"/>
</dbReference>
<protein>
    <submittedName>
        <fullName evidence="2">Uncharacterized protein</fullName>
    </submittedName>
</protein>
<feature type="transmembrane region" description="Helical" evidence="1">
    <location>
        <begin position="58"/>
        <end position="76"/>
    </location>
</feature>
<comment type="caution">
    <text evidence="2">The sequence shown here is derived from an EMBL/GenBank/DDBJ whole genome shotgun (WGS) entry which is preliminary data.</text>
</comment>
<organism evidence="2 3">
    <name type="scientific">Brachionus plicatilis</name>
    <name type="common">Marine rotifer</name>
    <name type="synonym">Brachionus muelleri</name>
    <dbReference type="NCBI Taxonomy" id="10195"/>
    <lineage>
        <taxon>Eukaryota</taxon>
        <taxon>Metazoa</taxon>
        <taxon>Spiralia</taxon>
        <taxon>Gnathifera</taxon>
        <taxon>Rotifera</taxon>
        <taxon>Eurotatoria</taxon>
        <taxon>Monogononta</taxon>
        <taxon>Pseudotrocha</taxon>
        <taxon>Ploima</taxon>
        <taxon>Brachionidae</taxon>
        <taxon>Brachionus</taxon>
    </lineage>
</organism>
<keyword evidence="1" id="KW-0472">Membrane</keyword>
<dbReference type="Proteomes" id="UP000276133">
    <property type="component" value="Unassembled WGS sequence"/>
</dbReference>
<keyword evidence="1" id="KW-0812">Transmembrane</keyword>
<evidence type="ECO:0000313" key="2">
    <source>
        <dbReference type="EMBL" id="RMZ98046.1"/>
    </source>
</evidence>
<evidence type="ECO:0000256" key="1">
    <source>
        <dbReference type="SAM" id="Phobius"/>
    </source>
</evidence>
<name>A0A3M7PFZ9_BRAPC</name>
<keyword evidence="3" id="KW-1185">Reference proteome</keyword>
<reference evidence="2 3" key="1">
    <citation type="journal article" date="2018" name="Sci. Rep.">
        <title>Genomic signatures of local adaptation to the degree of environmental predictability in rotifers.</title>
        <authorList>
            <person name="Franch-Gras L."/>
            <person name="Hahn C."/>
            <person name="Garcia-Roger E.M."/>
            <person name="Carmona M.J."/>
            <person name="Serra M."/>
            <person name="Gomez A."/>
        </authorList>
    </citation>
    <scope>NUCLEOTIDE SEQUENCE [LARGE SCALE GENOMIC DNA]</scope>
    <source>
        <strain evidence="2">HYR1</strain>
    </source>
</reference>